<dbReference type="SUPFAM" id="SSF53335">
    <property type="entry name" value="S-adenosyl-L-methionine-dependent methyltransferases"/>
    <property type="match status" value="1"/>
</dbReference>
<sequence length="229" mass="25783">MFRKSTAPAAERNKEPILQELKNIIKVPEDKEGFPCIRILEISSGSGQHVAHFAKHLPKTIFWQPSEFDRSSFPSICAYIQEDGLENVAPPIFIDIREKFSNWKPVNEVPGVFKIEPITRFTENSFDYIYNSNLIHISSFDCAEGLFMNSGKLLKKNGSLITYGPYSQNGILTPESNVAFDAGLRASNPSWGVRDIQNQLVPLATKNGLELVKIIDMPANNKIVIWTKQ</sequence>
<organism evidence="2">
    <name type="scientific">Menopon gallinae</name>
    <name type="common">poultry shaft louse</name>
    <dbReference type="NCBI Taxonomy" id="328185"/>
    <lineage>
        <taxon>Eukaryota</taxon>
        <taxon>Metazoa</taxon>
        <taxon>Ecdysozoa</taxon>
        <taxon>Arthropoda</taxon>
        <taxon>Hexapoda</taxon>
        <taxon>Insecta</taxon>
        <taxon>Pterygota</taxon>
        <taxon>Neoptera</taxon>
        <taxon>Paraneoptera</taxon>
        <taxon>Psocodea</taxon>
        <taxon>Troctomorpha</taxon>
        <taxon>Phthiraptera</taxon>
        <taxon>Amblycera</taxon>
        <taxon>Menoponidae</taxon>
        <taxon>Menopon</taxon>
    </lineage>
</organism>
<dbReference type="InterPro" id="IPR010342">
    <property type="entry name" value="DUF938"/>
</dbReference>
<reference evidence="2" key="1">
    <citation type="journal article" date="2024" name="Gigascience">
        <title>Chromosome-level genome of the poultry shaft louse Menopon gallinae provides insight into the host-switching and adaptive evolution of parasitic lice.</title>
        <authorList>
            <person name="Xu Y."/>
            <person name="Ma L."/>
            <person name="Liu S."/>
            <person name="Liang Y."/>
            <person name="Liu Q."/>
            <person name="He Z."/>
            <person name="Tian L."/>
            <person name="Duan Y."/>
            <person name="Cai W."/>
            <person name="Li H."/>
            <person name="Song F."/>
        </authorList>
    </citation>
    <scope>NUCLEOTIDE SEQUENCE</scope>
    <source>
        <strain evidence="2">Cailab_2023a</strain>
    </source>
</reference>
<dbReference type="EMBL" id="JARGDH010000005">
    <property type="protein sequence ID" value="KAL0267357.1"/>
    <property type="molecule type" value="Genomic_DNA"/>
</dbReference>
<accession>A0AAW2HCB4</accession>
<proteinExistence type="inferred from homology"/>
<dbReference type="InterPro" id="IPR029063">
    <property type="entry name" value="SAM-dependent_MTases_sf"/>
</dbReference>
<gene>
    <name evidence="2" type="ORF">PYX00_009649</name>
</gene>
<name>A0AAW2HCB4_9NEOP</name>
<comment type="caution">
    <text evidence="2">The sequence shown here is derived from an EMBL/GenBank/DDBJ whole genome shotgun (WGS) entry which is preliminary data.</text>
</comment>
<dbReference type="PANTHER" id="PTHR20974:SF0">
    <property type="entry name" value="UPF0585 PROTEIN CG18661"/>
    <property type="match status" value="1"/>
</dbReference>
<dbReference type="AlphaFoldDB" id="A0AAW2HCB4"/>
<comment type="similarity">
    <text evidence="1">Belongs to the UPF0585 family.</text>
</comment>
<dbReference type="Pfam" id="PF06080">
    <property type="entry name" value="DUF938"/>
    <property type="match status" value="1"/>
</dbReference>
<evidence type="ECO:0000313" key="2">
    <source>
        <dbReference type="EMBL" id="KAL0267357.1"/>
    </source>
</evidence>
<protein>
    <recommendedName>
        <fullName evidence="3">Methyltransferase-like 26</fullName>
    </recommendedName>
</protein>
<dbReference type="Gene3D" id="3.40.50.150">
    <property type="entry name" value="Vaccinia Virus protein VP39"/>
    <property type="match status" value="1"/>
</dbReference>
<evidence type="ECO:0000256" key="1">
    <source>
        <dbReference type="ARBA" id="ARBA00008308"/>
    </source>
</evidence>
<dbReference type="PANTHER" id="PTHR20974">
    <property type="entry name" value="UPF0585 PROTEIN CG18661"/>
    <property type="match status" value="1"/>
</dbReference>
<evidence type="ECO:0008006" key="3">
    <source>
        <dbReference type="Google" id="ProtNLM"/>
    </source>
</evidence>